<feature type="region of interest" description="Disordered" evidence="1">
    <location>
        <begin position="610"/>
        <end position="631"/>
    </location>
</feature>
<reference evidence="2 3" key="1">
    <citation type="submission" date="2018-01" db="EMBL/GenBank/DDBJ databases">
        <title>Genomic Encyclopedia of Archaeal and Bacterial Type Strains, Phase II (KMG-II): from individual species to whole genera.</title>
        <authorList>
            <person name="Goeker M."/>
        </authorList>
    </citation>
    <scope>NUCLEOTIDE SEQUENCE [LARGE SCALE GENOMIC DNA]</scope>
    <source>
        <strain evidence="2 3">DSM 12048</strain>
    </source>
</reference>
<dbReference type="EMBL" id="PRDS01000008">
    <property type="protein sequence ID" value="PPB79864.1"/>
    <property type="molecule type" value="Genomic_DNA"/>
</dbReference>
<feature type="region of interest" description="Disordered" evidence="1">
    <location>
        <begin position="166"/>
        <end position="227"/>
    </location>
</feature>
<sequence>MTPQLALFLDHDTVTLSIRADGGWVPIASASLETEDLDTAMAELRAKAQEQLGDDQADPECLLVLPPDLVRHETVMVSETDPEARRARILQELDGLTPYAVEDLVFDWTGEPPELVIAIAARETLEEAETFACAHGFRPIAFMGPSRRDLFPREPDFGPTQMALARDRRTDDHPTQDQDAPPDPVGTEAAEHRPEMTAEEAPFATVEDEPVPADDGGDDKAALDPSLIAGSEKPALVTTRLGDPWIDDKPKPGLVRIGLIAALAAAIAAGAYLMLGAEPADNSRAPVPDLAAPDLAAPDLATPDTAAPDTAAPDTAAPEAATPAPASQMSSAGKPAPTAPDDPSADAQPEPVAPAQPAPRPDADAIADPAEDLQPPRAVSPEPPAEASEPVEDAAGAPRIEPTSPPTGRPQDVEPISPPADQTADSAPQPQPLPPPFGTEYELDENGWIRATPEGVPMPGGFTLHAGRPDVLPPPRPGKVRQSPTDDSGPSSAPDTAPQEAAPDDATPEPSSEDAALPPPVNPSHAALGPRPRPTEIVTAWQQKRAREQAEAEALARQIASAMPQAVASSQRPAPRPAGLKPSVRTAEVDDAAAAALAATIAMAVPASAAPAPEETVDEPEPVAPAPNIPTSTTVAKQATVANAINLRKINLIGVFGSSANRRALVRLSNGRRIKVKVGDSLDGGKVVAIGDDELSYVKSGRTHVLRIAGDG</sequence>
<feature type="compositionally biased region" description="Low complexity" evidence="1">
    <location>
        <begin position="335"/>
        <end position="350"/>
    </location>
</feature>
<dbReference type="AlphaFoldDB" id="A0A2S5JEE5"/>
<evidence type="ECO:0008006" key="4">
    <source>
        <dbReference type="Google" id="ProtNLM"/>
    </source>
</evidence>
<organism evidence="2 3">
    <name type="scientific">Albidovulum inexpectatum</name>
    <dbReference type="NCBI Taxonomy" id="196587"/>
    <lineage>
        <taxon>Bacteria</taxon>
        <taxon>Pseudomonadati</taxon>
        <taxon>Pseudomonadota</taxon>
        <taxon>Alphaproteobacteria</taxon>
        <taxon>Rhodobacterales</taxon>
        <taxon>Paracoccaceae</taxon>
        <taxon>Albidovulum</taxon>
    </lineage>
</organism>
<feature type="compositionally biased region" description="Low complexity" evidence="1">
    <location>
        <begin position="285"/>
        <end position="326"/>
    </location>
</feature>
<comment type="caution">
    <text evidence="2">The sequence shown here is derived from an EMBL/GenBank/DDBJ whole genome shotgun (WGS) entry which is preliminary data.</text>
</comment>
<accession>A0A2S5JEE5</accession>
<evidence type="ECO:0000313" key="3">
    <source>
        <dbReference type="Proteomes" id="UP000239736"/>
    </source>
</evidence>
<gene>
    <name evidence="2" type="ORF">LV82_02421</name>
</gene>
<feature type="compositionally biased region" description="Polar residues" evidence="1">
    <location>
        <begin position="482"/>
        <end position="494"/>
    </location>
</feature>
<feature type="compositionally biased region" description="Low complexity" evidence="1">
    <location>
        <begin position="552"/>
        <end position="562"/>
    </location>
</feature>
<evidence type="ECO:0000313" key="2">
    <source>
        <dbReference type="EMBL" id="PPB79864.1"/>
    </source>
</evidence>
<dbReference type="Proteomes" id="UP000239736">
    <property type="component" value="Unassembled WGS sequence"/>
</dbReference>
<evidence type="ECO:0000256" key="1">
    <source>
        <dbReference type="SAM" id="MobiDB-lite"/>
    </source>
</evidence>
<feature type="compositionally biased region" description="Acidic residues" evidence="1">
    <location>
        <begin position="206"/>
        <end position="217"/>
    </location>
</feature>
<dbReference type="RefSeq" id="WP_104072028.1">
    <property type="nucleotide sequence ID" value="NZ_PRDS01000008.1"/>
</dbReference>
<feature type="compositionally biased region" description="Low complexity" evidence="1">
    <location>
        <begin position="375"/>
        <end position="388"/>
    </location>
</feature>
<dbReference type="OrthoDB" id="7870459at2"/>
<keyword evidence="3" id="KW-1185">Reference proteome</keyword>
<protein>
    <recommendedName>
        <fullName evidence="4">Type IV pilus biogenesis protein PilP</fullName>
    </recommendedName>
</protein>
<proteinExistence type="predicted"/>
<feature type="compositionally biased region" description="Pro residues" evidence="1">
    <location>
        <begin position="351"/>
        <end position="360"/>
    </location>
</feature>
<name>A0A2S5JEE5_9RHOB</name>
<feature type="region of interest" description="Disordered" evidence="1">
    <location>
        <begin position="285"/>
        <end position="584"/>
    </location>
</feature>
<feature type="compositionally biased region" description="Basic and acidic residues" evidence="1">
    <location>
        <begin position="166"/>
        <end position="176"/>
    </location>
</feature>